<feature type="domain" description="RagB/SusD" evidence="6">
    <location>
        <begin position="430"/>
        <end position="575"/>
    </location>
</feature>
<dbReference type="Pfam" id="PF14322">
    <property type="entry name" value="SusD-like_3"/>
    <property type="match status" value="1"/>
</dbReference>
<dbReference type="CDD" id="cd08977">
    <property type="entry name" value="SusD"/>
    <property type="match status" value="1"/>
</dbReference>
<evidence type="ECO:0000313" key="9">
    <source>
        <dbReference type="Proteomes" id="UP000294498"/>
    </source>
</evidence>
<dbReference type="InterPro" id="IPR012944">
    <property type="entry name" value="SusD_RagB_dom"/>
</dbReference>
<reference evidence="8 9" key="1">
    <citation type="submission" date="2019-03" db="EMBL/GenBank/DDBJ databases">
        <title>Genomic Encyclopedia of Type Strains, Phase IV (KMG-IV): sequencing the most valuable type-strain genomes for metagenomic binning, comparative biology and taxonomic classification.</title>
        <authorList>
            <person name="Goeker M."/>
        </authorList>
    </citation>
    <scope>NUCLEOTIDE SEQUENCE [LARGE SCALE GENOMIC DNA]</scope>
    <source>
        <strain evidence="8 9">DSM 100059</strain>
    </source>
</reference>
<dbReference type="InterPro" id="IPR011990">
    <property type="entry name" value="TPR-like_helical_dom_sf"/>
</dbReference>
<gene>
    <name evidence="8" type="ORF">EDB95_2133</name>
</gene>
<dbReference type="GO" id="GO:0009279">
    <property type="term" value="C:cell outer membrane"/>
    <property type="evidence" value="ECO:0007669"/>
    <property type="project" value="UniProtKB-SubCell"/>
</dbReference>
<evidence type="ECO:0000256" key="3">
    <source>
        <dbReference type="ARBA" id="ARBA00022729"/>
    </source>
</evidence>
<name>A0A4R8DS67_9BACT</name>
<keyword evidence="9" id="KW-1185">Reference proteome</keyword>
<evidence type="ECO:0000256" key="4">
    <source>
        <dbReference type="ARBA" id="ARBA00023136"/>
    </source>
</evidence>
<comment type="similarity">
    <text evidence="2">Belongs to the SusD family.</text>
</comment>
<dbReference type="Gene3D" id="1.25.40.390">
    <property type="match status" value="1"/>
</dbReference>
<evidence type="ECO:0000256" key="1">
    <source>
        <dbReference type="ARBA" id="ARBA00004442"/>
    </source>
</evidence>
<dbReference type="AlphaFoldDB" id="A0A4R8DS67"/>
<accession>A0A4R8DS67</accession>
<evidence type="ECO:0000256" key="2">
    <source>
        <dbReference type="ARBA" id="ARBA00006275"/>
    </source>
</evidence>
<comment type="caution">
    <text evidence="8">The sequence shown here is derived from an EMBL/GenBank/DDBJ whole genome shotgun (WGS) entry which is preliminary data.</text>
</comment>
<evidence type="ECO:0000256" key="5">
    <source>
        <dbReference type="ARBA" id="ARBA00023237"/>
    </source>
</evidence>
<dbReference type="Proteomes" id="UP000294498">
    <property type="component" value="Unassembled WGS sequence"/>
</dbReference>
<keyword evidence="5" id="KW-0998">Cell outer membrane</keyword>
<organism evidence="8 9">
    <name type="scientific">Dinghuibacter silviterrae</name>
    <dbReference type="NCBI Taxonomy" id="1539049"/>
    <lineage>
        <taxon>Bacteria</taxon>
        <taxon>Pseudomonadati</taxon>
        <taxon>Bacteroidota</taxon>
        <taxon>Chitinophagia</taxon>
        <taxon>Chitinophagales</taxon>
        <taxon>Chitinophagaceae</taxon>
        <taxon>Dinghuibacter</taxon>
    </lineage>
</organism>
<proteinExistence type="inferred from homology"/>
<evidence type="ECO:0000313" key="8">
    <source>
        <dbReference type="EMBL" id="TDX01102.1"/>
    </source>
</evidence>
<comment type="subcellular location">
    <subcellularLocation>
        <location evidence="1">Cell outer membrane</location>
    </subcellularLocation>
</comment>
<dbReference type="PROSITE" id="PS51257">
    <property type="entry name" value="PROKAR_LIPOPROTEIN"/>
    <property type="match status" value="1"/>
</dbReference>
<dbReference type="SUPFAM" id="SSF48452">
    <property type="entry name" value="TPR-like"/>
    <property type="match status" value="1"/>
</dbReference>
<evidence type="ECO:0000259" key="6">
    <source>
        <dbReference type="Pfam" id="PF07980"/>
    </source>
</evidence>
<dbReference type="Pfam" id="PF07980">
    <property type="entry name" value="SusD_RagB"/>
    <property type="match status" value="1"/>
</dbReference>
<keyword evidence="3" id="KW-0732">Signal</keyword>
<feature type="domain" description="SusD-like N-terminal" evidence="7">
    <location>
        <begin position="86"/>
        <end position="225"/>
    </location>
</feature>
<dbReference type="InterPro" id="IPR033985">
    <property type="entry name" value="SusD-like_N"/>
</dbReference>
<protein>
    <submittedName>
        <fullName evidence="8">Putative outer membrane starch-binding protein</fullName>
    </submittedName>
</protein>
<keyword evidence="4" id="KW-0472">Membrane</keyword>
<evidence type="ECO:0000259" key="7">
    <source>
        <dbReference type="Pfam" id="PF14322"/>
    </source>
</evidence>
<dbReference type="EMBL" id="SODV01000001">
    <property type="protein sequence ID" value="TDX01102.1"/>
    <property type="molecule type" value="Genomic_DNA"/>
</dbReference>
<sequence>MQRQLFHTNLRRATMVGLLLLAAACQRKLVENPQSILTPAFFKTAQGFQTGLDAAYAGNRNIWGPVDYATMSVPGTDEFITGNDGNNDINKYNSNYTSSTGTLSNVWTPCYTYINTCNGLVDNAVSVTGLDTATRNEMVGEARFLRANYYFLLVQQWGNITLNEHFQSTPTTSAAQSPMADVYAFIIQDLRAAIAVLPPSPQTTGVLAGKATKAAAMHLLSKVYLTRGWSPAAQAGDFTHAFQVADSVIHVLGPANGVYLLQDFGQVYAEGNEANNEVLWSVQHTTNLAYNGSATQNNSGPDNLYCHFWVPKYEVEPGMQRSTLYGRPYIRWVPTLWLMDTAFADKVNDTRYAKSFQNLWLCNFAGSIPVWTSPLPPGAPANAVVGQPKFTLNDTAIFMPGYDVSNAQIAASRYLLIPPRKYSIALSPAMTKYFDINRSNMNAPSIRPIIIYRLAETYLIAAEALLMSGQAAAAVPYINAIRERAAYPTGNAAAMDITAGQVTLDFILDERARELCGEVTRWEDLRRTRTLLQRVQLHNSDGRFTITARDTLRPIPQVQIDATITGPAYTQNPGW</sequence>
<dbReference type="RefSeq" id="WP_246073591.1">
    <property type="nucleotide sequence ID" value="NZ_SODV01000001.1"/>
</dbReference>